<dbReference type="Pfam" id="PF12686">
    <property type="entry name" value="DUF3800"/>
    <property type="match status" value="1"/>
</dbReference>
<sequence length="235" mass="27863">MENIIEIFVYSDESGVFDKIHNEIFVFGGILFLSKRDKDIAARKYKHVETIIRTNEHKDNSCELKATTVKPKDRNKIYRSLNGLEKFGVVVHQQRILENIFENKKSKQRYLDYAYKICLKRKLQHLICNQDINPQEVTAIHVFADEHTTATNGRYELQQSLEQEFKHGTYNWNYSKFFDPLFPNLNYLEVHYCNSEKITLIRAADITANKLYRSILKNKEQNLNKHNNFHIIHLP</sequence>
<dbReference type="RefSeq" id="WP_003654831.1">
    <property type="nucleotide sequence ID" value="NZ_KN050677.1"/>
</dbReference>
<gene>
    <name evidence="1" type="ORF">HMPREF5175_01834</name>
</gene>
<evidence type="ECO:0008006" key="3">
    <source>
        <dbReference type="Google" id="ProtNLM"/>
    </source>
</evidence>
<dbReference type="InterPro" id="IPR024524">
    <property type="entry name" value="DUF3800"/>
</dbReference>
<dbReference type="EMBL" id="KN050677">
    <property type="protein sequence ID" value="KFL96321.1"/>
    <property type="molecule type" value="Genomic_DNA"/>
</dbReference>
<evidence type="ECO:0000313" key="1">
    <source>
        <dbReference type="EMBL" id="KFL96321.1"/>
    </source>
</evidence>
<dbReference type="AlphaFoldDB" id="A0AB34NXB0"/>
<protein>
    <recommendedName>
        <fullName evidence="3">DUF3800 domain-containing protein</fullName>
    </recommendedName>
</protein>
<dbReference type="Proteomes" id="UP000030761">
    <property type="component" value="Unassembled WGS sequence"/>
</dbReference>
<proteinExistence type="predicted"/>
<accession>A0AB34NXB0</accession>
<reference evidence="1 2" key="1">
    <citation type="submission" date="2010-03" db="EMBL/GenBank/DDBJ databases">
        <title>The Genome Sequence of Lactobacillus gasseri strain SV-16A-US.</title>
        <authorList>
            <consortium name="The Broad Institute Genome Sequencing Platform"/>
            <person name="Ward D."/>
            <person name="Earl A."/>
            <person name="Feldgarden M."/>
            <person name="Gevers D."/>
            <person name="Young S.K."/>
            <person name="Zeng Q."/>
            <person name="Koehrsen M."/>
            <person name="Alvarado L."/>
            <person name="Berlin A."/>
            <person name="Bochicchio J."/>
            <person name="Borenstein D."/>
            <person name="Chapman S.B."/>
            <person name="Chen Z."/>
            <person name="Engels R."/>
            <person name="Freedman E."/>
            <person name="Gellesch M."/>
            <person name="Goldberg J."/>
            <person name="Griggs A."/>
            <person name="Gujja S."/>
            <person name="Heilman E."/>
            <person name="Heiman D."/>
            <person name="Hepburn T."/>
            <person name="Howarth C."/>
            <person name="Jen D."/>
            <person name="Larson L."/>
            <person name="Mehta T."/>
            <person name="Park D."/>
            <person name="Pearson M."/>
            <person name="Roberts A."/>
            <person name="Saif S."/>
            <person name="Shea T."/>
            <person name="Shenoy N."/>
            <person name="Sisk P."/>
            <person name="Stolte C."/>
            <person name="Sykes S."/>
            <person name="Thomson T."/>
            <person name="Walk T."/>
            <person name="White J."/>
            <person name="Yandava C."/>
            <person name="Liu Y."/>
            <person name="Xu Q."/>
            <person name="Haas B."/>
            <person name="Nusbaum C."/>
            <person name="Birren B."/>
        </authorList>
    </citation>
    <scope>NUCLEOTIDE SEQUENCE [LARGE SCALE GENOMIC DNA]</scope>
    <source>
        <strain evidence="1 2">SV-16A-US</strain>
    </source>
</reference>
<organism evidence="1 2">
    <name type="scientific">Lactobacillus gasseri SV-16A-US</name>
    <dbReference type="NCBI Taxonomy" id="575604"/>
    <lineage>
        <taxon>Bacteria</taxon>
        <taxon>Bacillati</taxon>
        <taxon>Bacillota</taxon>
        <taxon>Bacilli</taxon>
        <taxon>Lactobacillales</taxon>
        <taxon>Lactobacillaceae</taxon>
        <taxon>Lactobacillus</taxon>
    </lineage>
</organism>
<evidence type="ECO:0000313" key="2">
    <source>
        <dbReference type="Proteomes" id="UP000030761"/>
    </source>
</evidence>
<name>A0AB34NXB0_LACGS</name>